<organism evidence="1 2">
    <name type="scientific">Engystomops pustulosus</name>
    <name type="common">Tungara frog</name>
    <name type="synonym">Physalaemus pustulosus</name>
    <dbReference type="NCBI Taxonomy" id="76066"/>
    <lineage>
        <taxon>Eukaryota</taxon>
        <taxon>Metazoa</taxon>
        <taxon>Chordata</taxon>
        <taxon>Craniata</taxon>
        <taxon>Vertebrata</taxon>
        <taxon>Euteleostomi</taxon>
        <taxon>Amphibia</taxon>
        <taxon>Batrachia</taxon>
        <taxon>Anura</taxon>
        <taxon>Neobatrachia</taxon>
        <taxon>Hyloidea</taxon>
        <taxon>Leptodactylidae</taxon>
        <taxon>Leiuperinae</taxon>
        <taxon>Engystomops</taxon>
    </lineage>
</organism>
<name>A0AAV6Z2M0_ENGPU</name>
<comment type="caution">
    <text evidence="1">The sequence shown here is derived from an EMBL/GenBank/DDBJ whole genome shotgun (WGS) entry which is preliminary data.</text>
</comment>
<keyword evidence="2" id="KW-1185">Reference proteome</keyword>
<proteinExistence type="predicted"/>
<evidence type="ECO:0000313" key="2">
    <source>
        <dbReference type="Proteomes" id="UP000824782"/>
    </source>
</evidence>
<sequence>MPTTEDIFPMEEFVAHKDFQACEPHVAYRTCKRLFLGVHYELLSTAGSILGSMQFNVRQKSAFGGVEFAALFTMIRLLFHLCLGNGALLTGAR</sequence>
<dbReference type="EMBL" id="WNYA01009792">
    <property type="protein sequence ID" value="KAG8540636.1"/>
    <property type="molecule type" value="Genomic_DNA"/>
</dbReference>
<dbReference type="Proteomes" id="UP000824782">
    <property type="component" value="Unassembled WGS sequence"/>
</dbReference>
<reference evidence="1" key="1">
    <citation type="thesis" date="2020" institute="ProQuest LLC" country="789 East Eisenhower Parkway, Ann Arbor, MI, USA">
        <title>Comparative Genomics and Chromosome Evolution.</title>
        <authorList>
            <person name="Mudd A.B."/>
        </authorList>
    </citation>
    <scope>NUCLEOTIDE SEQUENCE</scope>
    <source>
        <strain evidence="1">237g6f4</strain>
        <tissue evidence="1">Blood</tissue>
    </source>
</reference>
<evidence type="ECO:0000313" key="1">
    <source>
        <dbReference type="EMBL" id="KAG8540636.1"/>
    </source>
</evidence>
<accession>A0AAV6Z2M0</accession>
<protein>
    <submittedName>
        <fullName evidence="1">Uncharacterized protein</fullName>
    </submittedName>
</protein>
<gene>
    <name evidence="1" type="ORF">GDO81_018894</name>
</gene>
<dbReference type="AlphaFoldDB" id="A0AAV6Z2M0"/>